<dbReference type="Proteomes" id="UP000799439">
    <property type="component" value="Unassembled WGS sequence"/>
</dbReference>
<evidence type="ECO:0000256" key="1">
    <source>
        <dbReference type="SAM" id="SignalP"/>
    </source>
</evidence>
<gene>
    <name evidence="2" type="ORF">K461DRAFT_292130</name>
</gene>
<dbReference type="AlphaFoldDB" id="A0A9P4J4G6"/>
<protein>
    <submittedName>
        <fullName evidence="2">Uncharacterized protein</fullName>
    </submittedName>
</protein>
<keyword evidence="1" id="KW-0732">Signal</keyword>
<evidence type="ECO:0000313" key="2">
    <source>
        <dbReference type="EMBL" id="KAF2155257.1"/>
    </source>
</evidence>
<dbReference type="OrthoDB" id="5138463at2759"/>
<feature type="signal peptide" evidence="1">
    <location>
        <begin position="1"/>
        <end position="17"/>
    </location>
</feature>
<reference evidence="2" key="1">
    <citation type="journal article" date="2020" name="Stud. Mycol.">
        <title>101 Dothideomycetes genomes: a test case for predicting lifestyles and emergence of pathogens.</title>
        <authorList>
            <person name="Haridas S."/>
            <person name="Albert R."/>
            <person name="Binder M."/>
            <person name="Bloem J."/>
            <person name="Labutti K."/>
            <person name="Salamov A."/>
            <person name="Andreopoulos B."/>
            <person name="Baker S."/>
            <person name="Barry K."/>
            <person name="Bills G."/>
            <person name="Bluhm B."/>
            <person name="Cannon C."/>
            <person name="Castanera R."/>
            <person name="Culley D."/>
            <person name="Daum C."/>
            <person name="Ezra D."/>
            <person name="Gonzalez J."/>
            <person name="Henrissat B."/>
            <person name="Kuo A."/>
            <person name="Liang C."/>
            <person name="Lipzen A."/>
            <person name="Lutzoni F."/>
            <person name="Magnuson J."/>
            <person name="Mondo S."/>
            <person name="Nolan M."/>
            <person name="Ohm R."/>
            <person name="Pangilinan J."/>
            <person name="Park H.-J."/>
            <person name="Ramirez L."/>
            <person name="Alfaro M."/>
            <person name="Sun H."/>
            <person name="Tritt A."/>
            <person name="Yoshinaga Y."/>
            <person name="Zwiers L.-H."/>
            <person name="Turgeon B."/>
            <person name="Goodwin S."/>
            <person name="Spatafora J."/>
            <person name="Crous P."/>
            <person name="Grigoriev I."/>
        </authorList>
    </citation>
    <scope>NUCLEOTIDE SEQUENCE</scope>
    <source>
        <strain evidence="2">CBS 260.36</strain>
    </source>
</reference>
<feature type="chain" id="PRO_5040357221" evidence="1">
    <location>
        <begin position="18"/>
        <end position="65"/>
    </location>
</feature>
<comment type="caution">
    <text evidence="2">The sequence shown here is derived from an EMBL/GenBank/DDBJ whole genome shotgun (WGS) entry which is preliminary data.</text>
</comment>
<keyword evidence="3" id="KW-1185">Reference proteome</keyword>
<organism evidence="2 3">
    <name type="scientific">Myriangium duriaei CBS 260.36</name>
    <dbReference type="NCBI Taxonomy" id="1168546"/>
    <lineage>
        <taxon>Eukaryota</taxon>
        <taxon>Fungi</taxon>
        <taxon>Dikarya</taxon>
        <taxon>Ascomycota</taxon>
        <taxon>Pezizomycotina</taxon>
        <taxon>Dothideomycetes</taxon>
        <taxon>Dothideomycetidae</taxon>
        <taxon>Myriangiales</taxon>
        <taxon>Myriangiaceae</taxon>
        <taxon>Myriangium</taxon>
    </lineage>
</organism>
<evidence type="ECO:0000313" key="3">
    <source>
        <dbReference type="Proteomes" id="UP000799439"/>
    </source>
</evidence>
<proteinExistence type="predicted"/>
<sequence length="65" mass="7059">MQPLTLLLLAIIPAVIAHGSGPCYNHADPDRGIGNWCVCKDGSCWKDDPKTVCHPTSDKKIKCPE</sequence>
<dbReference type="EMBL" id="ML996083">
    <property type="protein sequence ID" value="KAF2155257.1"/>
    <property type="molecule type" value="Genomic_DNA"/>
</dbReference>
<name>A0A9P4J4G6_9PEZI</name>
<accession>A0A9P4J4G6</accession>